<evidence type="ECO:0000259" key="5">
    <source>
        <dbReference type="PROSITE" id="PS50113"/>
    </source>
</evidence>
<dbReference type="InterPro" id="IPR013656">
    <property type="entry name" value="PAS_4"/>
</dbReference>
<dbReference type="InterPro" id="IPR004089">
    <property type="entry name" value="MCPsignal_dom"/>
</dbReference>
<dbReference type="EMBL" id="MDTQ01000001">
    <property type="protein sequence ID" value="ODC02628.1"/>
    <property type="molecule type" value="Genomic_DNA"/>
</dbReference>
<dbReference type="AlphaFoldDB" id="A0A1E2V6I3"/>
<evidence type="ECO:0008006" key="8">
    <source>
        <dbReference type="Google" id="ProtNLM"/>
    </source>
</evidence>
<dbReference type="PROSITE" id="PS50112">
    <property type="entry name" value="PAS"/>
    <property type="match status" value="1"/>
</dbReference>
<evidence type="ECO:0000259" key="4">
    <source>
        <dbReference type="PROSITE" id="PS50112"/>
    </source>
</evidence>
<feature type="domain" description="PAS" evidence="4">
    <location>
        <begin position="35"/>
        <end position="73"/>
    </location>
</feature>
<evidence type="ECO:0000259" key="3">
    <source>
        <dbReference type="PROSITE" id="PS50111"/>
    </source>
</evidence>
<dbReference type="SUPFAM" id="SSF55785">
    <property type="entry name" value="PYP-like sensor domain (PAS domain)"/>
    <property type="match status" value="2"/>
</dbReference>
<dbReference type="SUPFAM" id="SSF58104">
    <property type="entry name" value="Methyl-accepting chemotaxis protein (MCP) signaling domain"/>
    <property type="match status" value="1"/>
</dbReference>
<dbReference type="Gene3D" id="3.30.450.20">
    <property type="entry name" value="PAS domain"/>
    <property type="match status" value="2"/>
</dbReference>
<dbReference type="SMART" id="SM00086">
    <property type="entry name" value="PAC"/>
    <property type="match status" value="2"/>
</dbReference>
<evidence type="ECO:0000313" key="7">
    <source>
        <dbReference type="Proteomes" id="UP000094291"/>
    </source>
</evidence>
<dbReference type="PANTHER" id="PTHR24422">
    <property type="entry name" value="CHEMOTAXIS PROTEIN METHYLTRANSFERASE"/>
    <property type="match status" value="1"/>
</dbReference>
<dbReference type="GO" id="GO:0016020">
    <property type="term" value="C:membrane"/>
    <property type="evidence" value="ECO:0007669"/>
    <property type="project" value="InterPro"/>
</dbReference>
<dbReference type="PRINTS" id="PR00260">
    <property type="entry name" value="CHEMTRNSDUCR"/>
</dbReference>
<feature type="domain" description="PAC" evidence="5">
    <location>
        <begin position="214"/>
        <end position="268"/>
    </location>
</feature>
<dbReference type="GO" id="GO:0007165">
    <property type="term" value="P:signal transduction"/>
    <property type="evidence" value="ECO:0007669"/>
    <property type="project" value="UniProtKB-KW"/>
</dbReference>
<reference evidence="6 7" key="1">
    <citation type="submission" date="2016-08" db="EMBL/GenBank/DDBJ databases">
        <authorList>
            <person name="Seilhamer J.J."/>
        </authorList>
    </citation>
    <scope>NUCLEOTIDE SEQUENCE [LARGE SCALE GENOMIC DNA]</scope>
    <source>
        <strain evidence="6 7">PH27A</strain>
    </source>
</reference>
<dbReference type="PANTHER" id="PTHR24422:SF10">
    <property type="entry name" value="CHEMOTAXIS PROTEIN METHYLTRANSFERASE 2"/>
    <property type="match status" value="1"/>
</dbReference>
<dbReference type="RefSeq" id="WP_068997013.1">
    <property type="nucleotide sequence ID" value="NZ_MDTQ01000001.1"/>
</dbReference>
<comment type="caution">
    <text evidence="6">The sequence shown here is derived from an EMBL/GenBank/DDBJ whole genome shotgun (WGS) entry which is preliminary data.</text>
</comment>
<dbReference type="Pfam" id="PF08448">
    <property type="entry name" value="PAS_4"/>
    <property type="match status" value="1"/>
</dbReference>
<organism evidence="6 7">
    <name type="scientific">Terasakiispira papahanaumokuakeensis</name>
    <dbReference type="NCBI Taxonomy" id="197479"/>
    <lineage>
        <taxon>Bacteria</taxon>
        <taxon>Pseudomonadati</taxon>
        <taxon>Pseudomonadota</taxon>
        <taxon>Gammaproteobacteria</taxon>
        <taxon>Oceanospirillales</taxon>
        <taxon>Terasakiispira</taxon>
    </lineage>
</organism>
<protein>
    <recommendedName>
        <fullName evidence="8">Chemotaxis protein</fullName>
    </recommendedName>
</protein>
<dbReference type="GO" id="GO:0006935">
    <property type="term" value="P:chemotaxis"/>
    <property type="evidence" value="ECO:0007669"/>
    <property type="project" value="InterPro"/>
</dbReference>
<keyword evidence="7" id="KW-1185">Reference proteome</keyword>
<evidence type="ECO:0000313" key="6">
    <source>
        <dbReference type="EMBL" id="ODC02628.1"/>
    </source>
</evidence>
<dbReference type="InterPro" id="IPR035965">
    <property type="entry name" value="PAS-like_dom_sf"/>
</dbReference>
<evidence type="ECO:0000256" key="1">
    <source>
        <dbReference type="ARBA" id="ARBA00023224"/>
    </source>
</evidence>
<dbReference type="Pfam" id="PF00015">
    <property type="entry name" value="MCPsignal"/>
    <property type="match status" value="1"/>
</dbReference>
<dbReference type="InterPro" id="IPR013655">
    <property type="entry name" value="PAS_fold_3"/>
</dbReference>
<dbReference type="SMART" id="SM00283">
    <property type="entry name" value="MA"/>
    <property type="match status" value="1"/>
</dbReference>
<keyword evidence="1 2" id="KW-0807">Transducer</keyword>
<dbReference type="Proteomes" id="UP000094291">
    <property type="component" value="Unassembled WGS sequence"/>
</dbReference>
<gene>
    <name evidence="6" type="ORF">BFW38_02770</name>
</gene>
<dbReference type="InterPro" id="IPR001610">
    <property type="entry name" value="PAC"/>
</dbReference>
<dbReference type="PROSITE" id="PS50111">
    <property type="entry name" value="CHEMOTAXIS_TRANSDUC_2"/>
    <property type="match status" value="1"/>
</dbReference>
<dbReference type="PROSITE" id="PS50113">
    <property type="entry name" value="PAC"/>
    <property type="match status" value="2"/>
</dbReference>
<dbReference type="STRING" id="197479.BFW38_02770"/>
<dbReference type="Pfam" id="PF08447">
    <property type="entry name" value="PAS_3"/>
    <property type="match status" value="1"/>
</dbReference>
<feature type="domain" description="PAC" evidence="5">
    <location>
        <begin position="92"/>
        <end position="146"/>
    </location>
</feature>
<dbReference type="NCBIfam" id="TIGR00229">
    <property type="entry name" value="sensory_box"/>
    <property type="match status" value="2"/>
</dbReference>
<dbReference type="SMART" id="SM00091">
    <property type="entry name" value="PAS"/>
    <property type="match status" value="2"/>
</dbReference>
<dbReference type="InterPro" id="IPR004090">
    <property type="entry name" value="Chemotax_Me-accpt_rcpt"/>
</dbReference>
<proteinExistence type="predicted"/>
<dbReference type="InterPro" id="IPR000700">
    <property type="entry name" value="PAS-assoc_C"/>
</dbReference>
<name>A0A1E2V6I3_9GAMM</name>
<evidence type="ECO:0000256" key="2">
    <source>
        <dbReference type="PROSITE-ProRule" id="PRU00284"/>
    </source>
</evidence>
<feature type="domain" description="Methyl-accepting transducer" evidence="3">
    <location>
        <begin position="241"/>
        <end position="440"/>
    </location>
</feature>
<dbReference type="InterPro" id="IPR050903">
    <property type="entry name" value="Bact_Chemotaxis_MeTrfase"/>
</dbReference>
<dbReference type="InterPro" id="IPR000014">
    <property type="entry name" value="PAS"/>
</dbReference>
<sequence length="440" mass="48909">MALWTKKQDAYIRQLEAQLYSLKAKDQAIESAMLVIEFSPEGSIRYINARLLNLMGYQESELIGKPHRLLCPEAVMNERDYQQFWNRLRQGESISGTFPRRDVHDQTLWLEGSYLPIKDEQGRVTGVLKHASDVTQQTQQQMTHQSVFEALDKAMAIIEFDIEGHVLTANQNFLSAMGYSLSQLKGQSHRIFCTPEAVASDDYQHFWSQLRRGQFVSGRFQRIAQDGRSVWLEASYNPVISASGQVLKIVKFATDISAEVDQQQAESQAAHMAYEVSLQTQTTALQGVGSLKQLTASFNQLFADMREQSQEVTRLAEASAEIGQILGTIDSIAEQTNLLALNAAIEAARAGDSGRGFAVVADEVRQLSLRTAASTREVSKVVVQNRELNSQVVERIQSSLSYADIASEHVAQVEFAITDIQKGADQVVSAISAFSNTLSH</sequence>
<dbReference type="Gene3D" id="1.10.287.950">
    <property type="entry name" value="Methyl-accepting chemotaxis protein"/>
    <property type="match status" value="1"/>
</dbReference>
<dbReference type="CDD" id="cd00130">
    <property type="entry name" value="PAS"/>
    <property type="match status" value="2"/>
</dbReference>
<dbReference type="GO" id="GO:0004888">
    <property type="term" value="F:transmembrane signaling receptor activity"/>
    <property type="evidence" value="ECO:0007669"/>
    <property type="project" value="InterPro"/>
</dbReference>
<accession>A0A1E2V6I3</accession>